<name>A0AA87ZGQ2_FICCA</name>
<evidence type="ECO:0000256" key="1">
    <source>
        <dbReference type="SAM" id="MobiDB-lite"/>
    </source>
</evidence>
<reference evidence="2" key="1">
    <citation type="submission" date="2023-07" db="EMBL/GenBank/DDBJ databases">
        <title>draft genome sequence of fig (Ficus carica).</title>
        <authorList>
            <person name="Takahashi T."/>
            <person name="Nishimura K."/>
        </authorList>
    </citation>
    <scope>NUCLEOTIDE SEQUENCE</scope>
</reference>
<feature type="region of interest" description="Disordered" evidence="1">
    <location>
        <begin position="1"/>
        <end position="43"/>
    </location>
</feature>
<feature type="compositionally biased region" description="Acidic residues" evidence="1">
    <location>
        <begin position="1"/>
        <end position="16"/>
    </location>
</feature>
<evidence type="ECO:0000313" key="2">
    <source>
        <dbReference type="EMBL" id="GMN32375.1"/>
    </source>
</evidence>
<gene>
    <name evidence="2" type="ORF">TIFTF001_041721</name>
</gene>
<dbReference type="AlphaFoldDB" id="A0AA87ZGQ2"/>
<evidence type="ECO:0000313" key="3">
    <source>
        <dbReference type="Proteomes" id="UP001187192"/>
    </source>
</evidence>
<dbReference type="EMBL" id="BTGU01001986">
    <property type="protein sequence ID" value="GMN32375.1"/>
    <property type="molecule type" value="Genomic_DNA"/>
</dbReference>
<keyword evidence="3" id="KW-1185">Reference proteome</keyword>
<proteinExistence type="predicted"/>
<accession>A0AA87ZGQ2</accession>
<protein>
    <submittedName>
        <fullName evidence="2">Uncharacterized protein</fullName>
    </submittedName>
</protein>
<dbReference type="Proteomes" id="UP001187192">
    <property type="component" value="Unassembled WGS sequence"/>
</dbReference>
<comment type="caution">
    <text evidence="2">The sequence shown here is derived from an EMBL/GenBank/DDBJ whole genome shotgun (WGS) entry which is preliminary data.</text>
</comment>
<sequence length="72" mass="8031">MDQENVMEDNMEEDTEIRESSKVKGIVSSPSFSHEDGTSNNRIDLEVEKIKSMNEANKAISSGQFNPADDHS</sequence>
<organism evidence="2 3">
    <name type="scientific">Ficus carica</name>
    <name type="common">Common fig</name>
    <dbReference type="NCBI Taxonomy" id="3494"/>
    <lineage>
        <taxon>Eukaryota</taxon>
        <taxon>Viridiplantae</taxon>
        <taxon>Streptophyta</taxon>
        <taxon>Embryophyta</taxon>
        <taxon>Tracheophyta</taxon>
        <taxon>Spermatophyta</taxon>
        <taxon>Magnoliopsida</taxon>
        <taxon>eudicotyledons</taxon>
        <taxon>Gunneridae</taxon>
        <taxon>Pentapetalae</taxon>
        <taxon>rosids</taxon>
        <taxon>fabids</taxon>
        <taxon>Rosales</taxon>
        <taxon>Moraceae</taxon>
        <taxon>Ficeae</taxon>
        <taxon>Ficus</taxon>
    </lineage>
</organism>
<feature type="compositionally biased region" description="Basic and acidic residues" evidence="1">
    <location>
        <begin position="33"/>
        <end position="43"/>
    </location>
</feature>